<feature type="domain" description="MIR" evidence="15">
    <location>
        <begin position="508"/>
        <end position="564"/>
    </location>
</feature>
<feature type="transmembrane region" description="Helical" evidence="14">
    <location>
        <begin position="741"/>
        <end position="764"/>
    </location>
</feature>
<evidence type="ECO:0000256" key="13">
    <source>
        <dbReference type="ARBA" id="ARBA00045102"/>
    </source>
</evidence>
<evidence type="ECO:0000256" key="12">
    <source>
        <dbReference type="ARBA" id="ARBA00045085"/>
    </source>
</evidence>
<comment type="similarity">
    <text evidence="3 14">Belongs to the glycosyltransferase 39 family.</text>
</comment>
<comment type="subcellular location">
    <subcellularLocation>
        <location evidence="1 14">Endoplasmic reticulum membrane</location>
        <topology evidence="1 14">Multi-pass membrane protein</topology>
    </subcellularLocation>
</comment>
<dbReference type="Pfam" id="PF02366">
    <property type="entry name" value="PMT"/>
    <property type="match status" value="1"/>
</dbReference>
<evidence type="ECO:0000259" key="15">
    <source>
        <dbReference type="PROSITE" id="PS50919"/>
    </source>
</evidence>
<dbReference type="PANTHER" id="PTHR10050">
    <property type="entry name" value="DOLICHYL-PHOSPHATE-MANNOSE--PROTEIN MANNOSYLTRANSFERASE"/>
    <property type="match status" value="1"/>
</dbReference>
<keyword evidence="9 14" id="KW-0256">Endoplasmic reticulum</keyword>
<dbReference type="Gene3D" id="2.80.10.50">
    <property type="match status" value="1"/>
</dbReference>
<evidence type="ECO:0000313" key="17">
    <source>
        <dbReference type="Proteomes" id="UP001165120"/>
    </source>
</evidence>
<proteinExistence type="inferred from homology"/>
<evidence type="ECO:0000256" key="9">
    <source>
        <dbReference type="ARBA" id="ARBA00022824"/>
    </source>
</evidence>
<comment type="catalytic activity">
    <reaction evidence="12 14">
        <text>a di-trans,poly-cis-dolichyl beta-D-mannosyl phosphate + L-threonyl-[protein] = 3-O-(alpha-D-mannosyl)-L-threonyl-[protein] + a di-trans,poly-cis-dolichyl phosphate + H(+)</text>
        <dbReference type="Rhea" id="RHEA:53396"/>
        <dbReference type="Rhea" id="RHEA-COMP:11060"/>
        <dbReference type="Rhea" id="RHEA-COMP:13547"/>
        <dbReference type="Rhea" id="RHEA-COMP:19498"/>
        <dbReference type="Rhea" id="RHEA-COMP:19501"/>
        <dbReference type="ChEBI" id="CHEBI:15378"/>
        <dbReference type="ChEBI" id="CHEBI:30013"/>
        <dbReference type="ChEBI" id="CHEBI:57683"/>
        <dbReference type="ChEBI" id="CHEBI:58211"/>
        <dbReference type="ChEBI" id="CHEBI:137323"/>
        <dbReference type="EC" id="2.4.1.109"/>
    </reaction>
</comment>
<keyword evidence="6 14" id="KW-0808">Transferase</keyword>
<sequence length="785" mass="89901">MSSSLHKRNVKVSNKDGDILSTTTTSIASGATKISADVDDGNKDTIEEPKVKKNSVLVDTLSKIESIVTPILITLISFYLRFYKVGEADKIIWDEAHFAKFGSYYVNHSYYFDVHPPIGKMLIGLTEYLSGLNNTDFEYKSGTTYPENIPYETIRMFQVVVSSFIPTVGYFTAKALNFSLLTTYLITIMITFENTFIVLGKFILLDSFLILFMTLTFLGYAMLFRYRNQEFSKNWKIWLNITGISIGLACGVKLVGLFITSVIGLYTIMELWLKFWYPSQFNNPSNKSDSKSNKLKLSLYARQWIIRFISLILMPSAIFMFGYKIHFGLLTTANDASNSMSTLFQAHLNESPVVITVPRDVAYGSIISLKSQGPSPQFLHSHNSIYPDGSKQYQVTTYGFRDHNNNYIVNFNRGNTTQLDQSDDMKPTEIMYLQDGDVIRLVHTGTKANLHSHEIKGHVTKNQWEVSGYGDSNIGDEKDNWVVEIVGQLHSPNSTYANLYETESAGFHERVHPLSTSFRLRHSTLGCYLATSGENYPTWAFKQGEVVCAKSKLGKSSVWNVEYHENSQLPDAEDYECPESSFLEDFLVLNKAQMRSNNGLIPDPAKKDDIASFWWEWPILLEGLRMSGWSDRSIRYLMMGNPIIFALTTPGIFAFIGYFVYLALLWNRQSLVLSESDAWYLVSCGIFPFLGYFMNYLPYIIMSRVTYFHHYMPSLYFAIFVFGFITEVFTKRLNKYVRFTIYLTLISLVVVSFVHFSPFCLGMVNKITDYKNLDWGYKWRVVHND</sequence>
<comment type="catalytic activity">
    <reaction evidence="13 14">
        <text>a di-trans,poly-cis-dolichyl beta-D-mannosyl phosphate + L-seryl-[protein] = 3-O-(alpha-D-mannosyl)-L-seryl-[protein] + a di-trans,poly-cis-dolichyl phosphate + H(+)</text>
        <dbReference type="Rhea" id="RHEA:17377"/>
        <dbReference type="Rhea" id="RHEA-COMP:9863"/>
        <dbReference type="Rhea" id="RHEA-COMP:13546"/>
        <dbReference type="Rhea" id="RHEA-COMP:19498"/>
        <dbReference type="Rhea" id="RHEA-COMP:19501"/>
        <dbReference type="ChEBI" id="CHEBI:15378"/>
        <dbReference type="ChEBI" id="CHEBI:29999"/>
        <dbReference type="ChEBI" id="CHEBI:57683"/>
        <dbReference type="ChEBI" id="CHEBI:58211"/>
        <dbReference type="ChEBI" id="CHEBI:137321"/>
        <dbReference type="EC" id="2.4.1.109"/>
    </reaction>
</comment>
<gene>
    <name evidence="16" type="ORF">Cboi02_000203300</name>
</gene>
<dbReference type="EMBL" id="BSXN01000557">
    <property type="protein sequence ID" value="GME69035.1"/>
    <property type="molecule type" value="Genomic_DNA"/>
</dbReference>
<name>A0A9W6SYY5_CANBO</name>
<dbReference type="InterPro" id="IPR003342">
    <property type="entry name" value="ArnT-like_N"/>
</dbReference>
<keyword evidence="5 14" id="KW-0328">Glycosyltransferase</keyword>
<evidence type="ECO:0000256" key="1">
    <source>
        <dbReference type="ARBA" id="ARBA00004477"/>
    </source>
</evidence>
<dbReference type="InterPro" id="IPR027005">
    <property type="entry name" value="PMT-like"/>
</dbReference>
<evidence type="ECO:0000256" key="11">
    <source>
        <dbReference type="ARBA" id="ARBA00023136"/>
    </source>
</evidence>
<keyword evidence="11 14" id="KW-0472">Membrane</keyword>
<keyword evidence="8" id="KW-0677">Repeat</keyword>
<evidence type="ECO:0000256" key="7">
    <source>
        <dbReference type="ARBA" id="ARBA00022692"/>
    </source>
</evidence>
<evidence type="ECO:0000256" key="5">
    <source>
        <dbReference type="ARBA" id="ARBA00022676"/>
    </source>
</evidence>
<evidence type="ECO:0000256" key="3">
    <source>
        <dbReference type="ARBA" id="ARBA00007222"/>
    </source>
</evidence>
<keyword evidence="7 14" id="KW-0812">Transmembrane</keyword>
<evidence type="ECO:0000256" key="14">
    <source>
        <dbReference type="RuleBase" id="RU367007"/>
    </source>
</evidence>
<feature type="transmembrane region" description="Helical" evidence="14">
    <location>
        <begin position="643"/>
        <end position="666"/>
    </location>
</feature>
<comment type="caution">
    <text evidence="16">The sequence shown here is derived from an EMBL/GenBank/DDBJ whole genome shotgun (WGS) entry which is preliminary data.</text>
</comment>
<dbReference type="Pfam" id="PF16192">
    <property type="entry name" value="PMT_4TMC"/>
    <property type="match status" value="1"/>
</dbReference>
<evidence type="ECO:0000256" key="2">
    <source>
        <dbReference type="ARBA" id="ARBA00004922"/>
    </source>
</evidence>
<dbReference type="PROSITE" id="PS50919">
    <property type="entry name" value="MIR"/>
    <property type="match status" value="3"/>
</dbReference>
<evidence type="ECO:0000256" key="10">
    <source>
        <dbReference type="ARBA" id="ARBA00022989"/>
    </source>
</evidence>
<dbReference type="Pfam" id="PF02815">
    <property type="entry name" value="MIR"/>
    <property type="match status" value="1"/>
</dbReference>
<feature type="transmembrane region" description="Helical" evidence="14">
    <location>
        <begin position="198"/>
        <end position="223"/>
    </location>
</feature>
<dbReference type="Proteomes" id="UP001165120">
    <property type="component" value="Unassembled WGS sequence"/>
</dbReference>
<evidence type="ECO:0000313" key="16">
    <source>
        <dbReference type="EMBL" id="GME69035.1"/>
    </source>
</evidence>
<dbReference type="GO" id="GO:0004169">
    <property type="term" value="F:dolichyl-phosphate-mannose-protein mannosyltransferase activity"/>
    <property type="evidence" value="ECO:0007669"/>
    <property type="project" value="UniProtKB-UniRule"/>
</dbReference>
<dbReference type="EC" id="2.4.1.109" evidence="4 14"/>
<feature type="transmembrane region" description="Helical" evidence="14">
    <location>
        <begin position="175"/>
        <end position="192"/>
    </location>
</feature>
<evidence type="ECO:0000256" key="8">
    <source>
        <dbReference type="ARBA" id="ARBA00022737"/>
    </source>
</evidence>
<evidence type="ECO:0000256" key="6">
    <source>
        <dbReference type="ARBA" id="ARBA00022679"/>
    </source>
</evidence>
<reference evidence="16" key="1">
    <citation type="submission" date="2023-04" db="EMBL/GenBank/DDBJ databases">
        <title>Candida boidinii NBRC 10035.</title>
        <authorList>
            <person name="Ichikawa N."/>
            <person name="Sato H."/>
            <person name="Tonouchi N."/>
        </authorList>
    </citation>
    <scope>NUCLEOTIDE SEQUENCE</scope>
    <source>
        <strain evidence="16">NBRC 10035</strain>
    </source>
</reference>
<comment type="pathway">
    <text evidence="2 14">Protein modification; protein glycosylation.</text>
</comment>
<keyword evidence="10 14" id="KW-1133">Transmembrane helix</keyword>
<dbReference type="InterPro" id="IPR016093">
    <property type="entry name" value="MIR_motif"/>
</dbReference>
<organism evidence="16 17">
    <name type="scientific">Candida boidinii</name>
    <name type="common">Yeast</name>
    <dbReference type="NCBI Taxonomy" id="5477"/>
    <lineage>
        <taxon>Eukaryota</taxon>
        <taxon>Fungi</taxon>
        <taxon>Dikarya</taxon>
        <taxon>Ascomycota</taxon>
        <taxon>Saccharomycotina</taxon>
        <taxon>Pichiomycetes</taxon>
        <taxon>Pichiales</taxon>
        <taxon>Pichiaceae</taxon>
        <taxon>Ogataea</taxon>
        <taxon>Ogataea/Candida clade</taxon>
    </lineage>
</organism>
<dbReference type="InterPro" id="IPR036300">
    <property type="entry name" value="MIR_dom_sf"/>
</dbReference>
<feature type="domain" description="MIR" evidence="15">
    <location>
        <begin position="430"/>
        <end position="486"/>
    </location>
</feature>
<feature type="transmembrane region" description="Helical" evidence="14">
    <location>
        <begin position="678"/>
        <end position="699"/>
    </location>
</feature>
<feature type="transmembrane region" description="Helical" evidence="14">
    <location>
        <begin position="304"/>
        <end position="323"/>
    </location>
</feature>
<evidence type="ECO:0000256" key="4">
    <source>
        <dbReference type="ARBA" id="ARBA00012839"/>
    </source>
</evidence>
<dbReference type="GO" id="GO:0005789">
    <property type="term" value="C:endoplasmic reticulum membrane"/>
    <property type="evidence" value="ECO:0007669"/>
    <property type="project" value="UniProtKB-SubCell"/>
</dbReference>
<feature type="transmembrane region" description="Helical" evidence="14">
    <location>
        <begin position="711"/>
        <end position="729"/>
    </location>
</feature>
<dbReference type="SUPFAM" id="SSF82109">
    <property type="entry name" value="MIR domain"/>
    <property type="match status" value="1"/>
</dbReference>
<feature type="domain" description="MIR" evidence="15">
    <location>
        <begin position="358"/>
        <end position="412"/>
    </location>
</feature>
<feature type="transmembrane region" description="Helical" evidence="14">
    <location>
        <begin position="244"/>
        <end position="269"/>
    </location>
</feature>
<accession>A0A9W6SYY5</accession>
<keyword evidence="17" id="KW-1185">Reference proteome</keyword>
<dbReference type="PANTHER" id="PTHR10050:SF52">
    <property type="entry name" value="DOLICHYL-PHOSPHATE-MANNOSE--PROTEIN MANNOSYLTRANSFERASE 6"/>
    <property type="match status" value="1"/>
</dbReference>
<dbReference type="InterPro" id="IPR032421">
    <property type="entry name" value="PMT_4TMC"/>
</dbReference>
<dbReference type="SMART" id="SM00472">
    <property type="entry name" value="MIR"/>
    <property type="match status" value="3"/>
</dbReference>
<protein>
    <recommendedName>
        <fullName evidence="4 14">Dolichyl-phosphate-mannose--protein mannosyltransferase</fullName>
        <ecNumber evidence="4 14">2.4.1.109</ecNumber>
    </recommendedName>
</protein>
<dbReference type="AlphaFoldDB" id="A0A9W6SYY5"/>
<comment type="function">
    <text evidence="14">Transfers mannose from Dol-P-mannose to Ser or Thr residues on proteins.</text>
</comment>